<evidence type="ECO:0000256" key="9">
    <source>
        <dbReference type="RuleBase" id="RU365056"/>
    </source>
</evidence>
<dbReference type="PANTHER" id="PTHR11774:SF6">
    <property type="entry name" value="PROTEIN FARNESYLTRANSFERASE SUBUNIT BETA"/>
    <property type="match status" value="1"/>
</dbReference>
<dbReference type="Gramene" id="ABO94635">
    <property type="protein sequence ID" value="ABO94635"/>
    <property type="gene ID" value="OSTLU_86397"/>
</dbReference>
<dbReference type="EMBL" id="CP000582">
    <property type="protein sequence ID" value="ABO94635.1"/>
    <property type="molecule type" value="Genomic_DNA"/>
</dbReference>
<comment type="similarity">
    <text evidence="1 9">Belongs to the protein prenyltransferase subunit beta family.</text>
</comment>
<dbReference type="OrthoDB" id="10261146at2759"/>
<protein>
    <recommendedName>
        <fullName evidence="3 9">Protein farnesyltransferase subunit beta</fullName>
        <shortName evidence="9">FTase-beta</shortName>
        <ecNumber evidence="2 9">2.5.1.58</ecNumber>
    </recommendedName>
</protein>
<dbReference type="STRING" id="436017.A4RTB3"/>
<sequence>MTSASAEAVLNLENIARDIYERPDRASALARDAHVEYLLGGLRTLPTAFTSLDASRAWVVYWCVHGLALLGVDLRERDEALASDVVRFLRRCRSRRGERACFGFGGGPGQMPHIATTYAATCALVTIGTDEAREAIVGADLRAFLLSLKDSRTGGFRVHEGGESDTRGCYAALATAHLCGVLDEELTRGVSSFVASCQSYEGGIGGEPRGEAHGGYTFCGLAACALAGDIGALDLASLERWLANRQGEIEGGFNGRTNKLVDGCYSFWQGGCFPLLALANSHLLEQFIHQSRHVVTPEGSQIDPRDFAFNARPMGACAATLFTPAEFPSSIPAPAPFANGALQGWILDCCQSEQGAGGLRDKPGTGRDHYHTCYCLSGLSLAQHFGRCGVVEVVGPTESNALVKLEPLVNVVEHKYTAWMSRKH</sequence>
<evidence type="ECO:0000259" key="10">
    <source>
        <dbReference type="Pfam" id="PF00432"/>
    </source>
</evidence>
<dbReference type="OMA" id="MLYWIAN"/>
<evidence type="ECO:0000256" key="4">
    <source>
        <dbReference type="ARBA" id="ARBA00022602"/>
    </source>
</evidence>
<comment type="subunit">
    <text evidence="9">Heterodimer of FTA and FTB.</text>
</comment>
<evidence type="ECO:0000256" key="3">
    <source>
        <dbReference type="ARBA" id="ARBA00015798"/>
    </source>
</evidence>
<dbReference type="InterPro" id="IPR001330">
    <property type="entry name" value="Prenyltrans"/>
</dbReference>
<dbReference type="HOGENOM" id="CLU_028946_0_0_1"/>
<reference evidence="11 12" key="1">
    <citation type="journal article" date="2007" name="Proc. Natl. Acad. Sci. U.S.A.">
        <title>The tiny eukaryote Ostreococcus provides genomic insights into the paradox of plankton speciation.</title>
        <authorList>
            <person name="Palenik B."/>
            <person name="Grimwood J."/>
            <person name="Aerts A."/>
            <person name="Rouze P."/>
            <person name="Salamov A."/>
            <person name="Putnam N."/>
            <person name="Dupont C."/>
            <person name="Jorgensen R."/>
            <person name="Derelle E."/>
            <person name="Rombauts S."/>
            <person name="Zhou K."/>
            <person name="Otillar R."/>
            <person name="Merchant S.S."/>
            <person name="Podell S."/>
            <person name="Gaasterland T."/>
            <person name="Napoli C."/>
            <person name="Gendler K."/>
            <person name="Manuell A."/>
            <person name="Tai V."/>
            <person name="Vallon O."/>
            <person name="Piganeau G."/>
            <person name="Jancek S."/>
            <person name="Heijde M."/>
            <person name="Jabbari K."/>
            <person name="Bowler C."/>
            <person name="Lohr M."/>
            <person name="Robbens S."/>
            <person name="Werner G."/>
            <person name="Dubchak I."/>
            <person name="Pazour G.J."/>
            <person name="Ren Q."/>
            <person name="Paulsen I."/>
            <person name="Delwiche C."/>
            <person name="Schmutz J."/>
            <person name="Rokhsar D."/>
            <person name="Van de Peer Y."/>
            <person name="Moreau H."/>
            <person name="Grigoriev I.V."/>
        </authorList>
    </citation>
    <scope>NUCLEOTIDE SEQUENCE [LARGE SCALE GENOMIC DNA]</scope>
    <source>
        <strain evidence="11 12">CCE9901</strain>
    </source>
</reference>
<dbReference type="InterPro" id="IPR045089">
    <property type="entry name" value="PGGT1B-like"/>
</dbReference>
<dbReference type="GO" id="GO:0004660">
    <property type="term" value="F:protein farnesyltransferase activity"/>
    <property type="evidence" value="ECO:0007669"/>
    <property type="project" value="UniProtKB-UniRule"/>
</dbReference>
<keyword evidence="12" id="KW-1185">Reference proteome</keyword>
<comment type="function">
    <text evidence="9">Catalyzes the transfer of a farnesyl moiety from farnesyl diphosphate to a cysteine at the fourth position from the C-terminus of several proteins. The beta subunit is responsible for peptide-binding.</text>
</comment>
<dbReference type="CDD" id="cd02893">
    <property type="entry name" value="FTase"/>
    <property type="match status" value="1"/>
</dbReference>
<evidence type="ECO:0000256" key="5">
    <source>
        <dbReference type="ARBA" id="ARBA00022679"/>
    </source>
</evidence>
<evidence type="ECO:0000313" key="11">
    <source>
        <dbReference type="EMBL" id="ABO94635.1"/>
    </source>
</evidence>
<dbReference type="EC" id="2.5.1.58" evidence="2 9"/>
<dbReference type="InterPro" id="IPR026872">
    <property type="entry name" value="FTB"/>
</dbReference>
<dbReference type="AlphaFoldDB" id="A4RTB3"/>
<dbReference type="PANTHER" id="PTHR11774">
    <property type="entry name" value="GERANYLGERANYL TRANSFERASE TYPE BETA SUBUNIT"/>
    <property type="match status" value="1"/>
</dbReference>
<feature type="domain" description="Prenyltransferase alpha-alpha toroid" evidence="10">
    <location>
        <begin position="29"/>
        <end position="411"/>
    </location>
</feature>
<proteinExistence type="inferred from homology"/>
<dbReference type="SUPFAM" id="SSF48239">
    <property type="entry name" value="Terpenoid cyclases/Protein prenyltransferases"/>
    <property type="match status" value="1"/>
</dbReference>
<dbReference type="Gene3D" id="1.50.10.20">
    <property type="match status" value="1"/>
</dbReference>
<accession>A4RTB3</accession>
<evidence type="ECO:0000256" key="7">
    <source>
        <dbReference type="ARBA" id="ARBA00022737"/>
    </source>
</evidence>
<dbReference type="Pfam" id="PF00432">
    <property type="entry name" value="Prenyltrans"/>
    <property type="match status" value="1"/>
</dbReference>
<dbReference type="KEGG" id="olu:OSTLU_86397"/>
<evidence type="ECO:0000256" key="1">
    <source>
        <dbReference type="ARBA" id="ARBA00010497"/>
    </source>
</evidence>
<comment type="cofactor">
    <cofactor evidence="9">
        <name>Zn(2+)</name>
        <dbReference type="ChEBI" id="CHEBI:29105"/>
    </cofactor>
    <text evidence="9">Binds 1 zinc ion per subunit.</text>
</comment>
<keyword evidence="7" id="KW-0677">Repeat</keyword>
<dbReference type="InterPro" id="IPR008930">
    <property type="entry name" value="Terpenoid_cyclase/PrenylTrfase"/>
</dbReference>
<keyword evidence="8 9" id="KW-0862">Zinc</keyword>
<organism evidence="11 12">
    <name type="scientific">Ostreococcus lucimarinus (strain CCE9901)</name>
    <dbReference type="NCBI Taxonomy" id="436017"/>
    <lineage>
        <taxon>Eukaryota</taxon>
        <taxon>Viridiplantae</taxon>
        <taxon>Chlorophyta</taxon>
        <taxon>Mamiellophyceae</taxon>
        <taxon>Mamiellales</taxon>
        <taxon>Bathycoccaceae</taxon>
        <taxon>Ostreococcus</taxon>
    </lineage>
</organism>
<keyword evidence="6 9" id="KW-0479">Metal-binding</keyword>
<name>A4RTB3_OSTLU</name>
<dbReference type="GO" id="GO:0008270">
    <property type="term" value="F:zinc ion binding"/>
    <property type="evidence" value="ECO:0007669"/>
    <property type="project" value="UniProtKB-UniRule"/>
</dbReference>
<dbReference type="eggNOG" id="KOG0365">
    <property type="taxonomic scope" value="Eukaryota"/>
</dbReference>
<dbReference type="GO" id="GO:0005965">
    <property type="term" value="C:protein farnesyltransferase complex"/>
    <property type="evidence" value="ECO:0007669"/>
    <property type="project" value="UniProtKB-UniRule"/>
</dbReference>
<evidence type="ECO:0000313" key="12">
    <source>
        <dbReference type="Proteomes" id="UP000001568"/>
    </source>
</evidence>
<dbReference type="RefSeq" id="XP_001416342.1">
    <property type="nucleotide sequence ID" value="XM_001416305.1"/>
</dbReference>
<dbReference type="GeneID" id="5000135"/>
<dbReference type="Proteomes" id="UP000001568">
    <property type="component" value="Chromosome 2"/>
</dbReference>
<evidence type="ECO:0000256" key="2">
    <source>
        <dbReference type="ARBA" id="ARBA00012702"/>
    </source>
</evidence>
<comment type="catalytic activity">
    <reaction evidence="9">
        <text>L-cysteinyl-[protein] + (2E,6E)-farnesyl diphosphate = S-(2E,6E)-farnesyl-L-cysteinyl-[protein] + diphosphate</text>
        <dbReference type="Rhea" id="RHEA:13345"/>
        <dbReference type="Rhea" id="RHEA-COMP:10131"/>
        <dbReference type="Rhea" id="RHEA-COMP:11535"/>
        <dbReference type="ChEBI" id="CHEBI:29950"/>
        <dbReference type="ChEBI" id="CHEBI:33019"/>
        <dbReference type="ChEBI" id="CHEBI:86019"/>
        <dbReference type="ChEBI" id="CHEBI:175763"/>
    </reaction>
</comment>
<evidence type="ECO:0000256" key="6">
    <source>
        <dbReference type="ARBA" id="ARBA00022723"/>
    </source>
</evidence>
<keyword evidence="4 9" id="KW-0637">Prenyltransferase</keyword>
<evidence type="ECO:0000256" key="8">
    <source>
        <dbReference type="ARBA" id="ARBA00022833"/>
    </source>
</evidence>
<gene>
    <name evidence="11" type="ORF">OSTLU_86397</name>
</gene>
<keyword evidence="5 9" id="KW-0808">Transferase</keyword>
<dbReference type="GO" id="GO:0097354">
    <property type="term" value="P:prenylation"/>
    <property type="evidence" value="ECO:0007669"/>
    <property type="project" value="UniProtKB-UniRule"/>
</dbReference>